<keyword evidence="5 8" id="KW-1133">Transmembrane helix</keyword>
<accession>A0AB39MS13</accession>
<feature type="region of interest" description="Disordered" evidence="7">
    <location>
        <begin position="726"/>
        <end position="766"/>
    </location>
</feature>
<organism evidence="10">
    <name type="scientific">Streptomyces sp. R08</name>
    <dbReference type="NCBI Taxonomy" id="3238624"/>
    <lineage>
        <taxon>Bacteria</taxon>
        <taxon>Bacillati</taxon>
        <taxon>Actinomycetota</taxon>
        <taxon>Actinomycetes</taxon>
        <taxon>Kitasatosporales</taxon>
        <taxon>Streptomycetaceae</taxon>
        <taxon>Streptomyces</taxon>
    </lineage>
</organism>
<dbReference type="RefSeq" id="WP_369192635.1">
    <property type="nucleotide sequence ID" value="NZ_CP163431.1"/>
</dbReference>
<evidence type="ECO:0000256" key="7">
    <source>
        <dbReference type="SAM" id="MobiDB-lite"/>
    </source>
</evidence>
<dbReference type="InterPro" id="IPR050545">
    <property type="entry name" value="Mycobact_MmpL"/>
</dbReference>
<evidence type="ECO:0000256" key="6">
    <source>
        <dbReference type="ARBA" id="ARBA00023136"/>
    </source>
</evidence>
<gene>
    <name evidence="10" type="ORF">AB5J58_25475</name>
</gene>
<dbReference type="AlphaFoldDB" id="A0AB39MS13"/>
<evidence type="ECO:0000259" key="9">
    <source>
        <dbReference type="PROSITE" id="PS50156"/>
    </source>
</evidence>
<comment type="subcellular location">
    <subcellularLocation>
        <location evidence="1">Cell membrane</location>
        <topology evidence="1">Multi-pass membrane protein</topology>
    </subcellularLocation>
</comment>
<dbReference type="Gene3D" id="1.20.1640.10">
    <property type="entry name" value="Multidrug efflux transporter AcrB transmembrane domain"/>
    <property type="match status" value="2"/>
</dbReference>
<keyword evidence="4 8" id="KW-0812">Transmembrane</keyword>
<comment type="similarity">
    <text evidence="2">Belongs to the resistance-nodulation-cell division (RND) (TC 2.A.6) family. MmpL subfamily.</text>
</comment>
<feature type="transmembrane region" description="Helical" evidence="8">
    <location>
        <begin position="272"/>
        <end position="296"/>
    </location>
</feature>
<sequence>MTTFLYKLGKLAYRRRRFVLLLWVALLVLAGVGAATAPAPTDSAMSVPGTEAQKAFDLLDQRYPGSSADGATARIVFKAPDGGRIGDTANKKKVERTVAELRSVSEQVASATDPLTEKSISDDGTIAYSSVTYKVPASELKDADHTALKDTVARARASGLTVEVGGDALQADPEAAPTELIGVVMAAVILVITFGSLVAAGLSLLTALIGVGIGIASITALAKALDLGTDSSTLAMMIGLAVGIDYALFIVSRYRGELAEGRESEEAAGRAVATAGSAVVFAGLTVIIALAGLAVVNVPILTRTGASAAGTVAIAVLIALTMVPALLGFAGRRVYGRAARRSMSRAGRIDAKPEKLDRGTRWACFLLRHPVVVLFAAVVALGATALPVASLELGLPDDGVEPTHTTQRKAYDLLSEGFGPGFNGPLIAVVDVKDVNAPRTAVNRVVQEVKRTNGVASVTPALFDKAGDTAMLTVISRYKPDSVGTENVVRTIREDGMDIEADTGAKLLVTGTTALNIDFSQKLNDALLPYLALIVGLAFLLLMVVFRSILVPLKAALGFLLSITAALGAVVAVYQWGWLGSVFGVDQPGPIMSMMPIFMVGIVFGLAMDYEVFLVTRVREAYVAGGDPIQAVVTGMRHGARVITAAAAIMISVFSGFIGSSEQLVKMVGFGLGISVFFDAFLVRMVIVPTVLFLLGERAWWLPRWLEGIVPNAAAQGDGFTSSVGTVGVSDKPEVDLPSRRSADGTDGGRPARTTARQDTSGGNRG</sequence>
<evidence type="ECO:0000256" key="3">
    <source>
        <dbReference type="ARBA" id="ARBA00022475"/>
    </source>
</evidence>
<feature type="transmembrane region" description="Helical" evidence="8">
    <location>
        <begin position="558"/>
        <end position="577"/>
    </location>
</feature>
<evidence type="ECO:0000256" key="8">
    <source>
        <dbReference type="SAM" id="Phobius"/>
    </source>
</evidence>
<dbReference type="InterPro" id="IPR004869">
    <property type="entry name" value="MMPL_dom"/>
</dbReference>
<dbReference type="GO" id="GO:0005886">
    <property type="term" value="C:plasma membrane"/>
    <property type="evidence" value="ECO:0007669"/>
    <property type="project" value="UniProtKB-SubCell"/>
</dbReference>
<dbReference type="PROSITE" id="PS50156">
    <property type="entry name" value="SSD"/>
    <property type="match status" value="1"/>
</dbReference>
<feature type="transmembrane region" description="Helical" evidence="8">
    <location>
        <begin position="207"/>
        <end position="225"/>
    </location>
</feature>
<evidence type="ECO:0000313" key="10">
    <source>
        <dbReference type="EMBL" id="XDQ07947.1"/>
    </source>
</evidence>
<dbReference type="PANTHER" id="PTHR33406:SF11">
    <property type="entry name" value="MEMBRANE PROTEIN SCO6666-RELATED"/>
    <property type="match status" value="1"/>
</dbReference>
<feature type="transmembrane region" description="Helical" evidence="8">
    <location>
        <begin position="639"/>
        <end position="658"/>
    </location>
</feature>
<dbReference type="InterPro" id="IPR000731">
    <property type="entry name" value="SSD"/>
</dbReference>
<feature type="transmembrane region" description="Helical" evidence="8">
    <location>
        <begin position="180"/>
        <end position="200"/>
    </location>
</feature>
<feature type="transmembrane region" description="Helical" evidence="8">
    <location>
        <begin position="597"/>
        <end position="618"/>
    </location>
</feature>
<dbReference type="SUPFAM" id="SSF82866">
    <property type="entry name" value="Multidrug efflux transporter AcrB transmembrane domain"/>
    <property type="match status" value="2"/>
</dbReference>
<evidence type="ECO:0000256" key="4">
    <source>
        <dbReference type="ARBA" id="ARBA00022692"/>
    </source>
</evidence>
<feature type="domain" description="SSD" evidence="9">
    <location>
        <begin position="197"/>
        <end position="329"/>
    </location>
</feature>
<protein>
    <submittedName>
        <fullName evidence="10">MMPL family transporter</fullName>
    </submittedName>
</protein>
<keyword evidence="3" id="KW-1003">Cell membrane</keyword>
<feature type="transmembrane region" description="Helical" evidence="8">
    <location>
        <begin position="670"/>
        <end position="695"/>
    </location>
</feature>
<name>A0AB39MS13_9ACTN</name>
<dbReference type="Pfam" id="PF03176">
    <property type="entry name" value="MMPL"/>
    <property type="match status" value="2"/>
</dbReference>
<feature type="transmembrane region" description="Helical" evidence="8">
    <location>
        <begin position="231"/>
        <end position="251"/>
    </location>
</feature>
<proteinExistence type="inferred from homology"/>
<dbReference type="PANTHER" id="PTHR33406">
    <property type="entry name" value="MEMBRANE PROTEIN MJ1562-RELATED"/>
    <property type="match status" value="1"/>
</dbReference>
<reference evidence="10" key="1">
    <citation type="submission" date="2024-07" db="EMBL/GenBank/DDBJ databases">
        <authorList>
            <person name="Yu S.T."/>
        </authorList>
    </citation>
    <scope>NUCLEOTIDE SEQUENCE</scope>
    <source>
        <strain evidence="10">R08</strain>
    </source>
</reference>
<feature type="transmembrane region" description="Helical" evidence="8">
    <location>
        <begin position="527"/>
        <end position="546"/>
    </location>
</feature>
<evidence type="ECO:0000256" key="2">
    <source>
        <dbReference type="ARBA" id="ARBA00010157"/>
    </source>
</evidence>
<feature type="transmembrane region" description="Helical" evidence="8">
    <location>
        <begin position="365"/>
        <end position="386"/>
    </location>
</feature>
<evidence type="ECO:0000256" key="1">
    <source>
        <dbReference type="ARBA" id="ARBA00004651"/>
    </source>
</evidence>
<feature type="transmembrane region" description="Helical" evidence="8">
    <location>
        <begin position="308"/>
        <end position="331"/>
    </location>
</feature>
<evidence type="ECO:0000256" key="5">
    <source>
        <dbReference type="ARBA" id="ARBA00022989"/>
    </source>
</evidence>
<keyword evidence="6 8" id="KW-0472">Membrane</keyword>
<feature type="compositionally biased region" description="Basic and acidic residues" evidence="7">
    <location>
        <begin position="731"/>
        <end position="744"/>
    </location>
</feature>
<feature type="compositionally biased region" description="Polar residues" evidence="7">
    <location>
        <begin position="755"/>
        <end position="766"/>
    </location>
</feature>
<dbReference type="EMBL" id="CP163431">
    <property type="protein sequence ID" value="XDQ07947.1"/>
    <property type="molecule type" value="Genomic_DNA"/>
</dbReference>